<name>A0ABR7QFU9_9FLAO</name>
<proteinExistence type="predicted"/>
<feature type="transmembrane region" description="Helical" evidence="1">
    <location>
        <begin position="132"/>
        <end position="149"/>
    </location>
</feature>
<sequence length="195" mass="21952">MKPKKTYLKGKSVFIVSLLVIVATALTVYLTGINFHRSITSNFYISLGIIAATLFLFLTYGLYKGARIADNFPKLKDFKSPEWFGNGNGTVGDVPDIGIDIGDGIGGVIISIILWILMSIVLVFLLVVLETIFWFSLFMILAMLYWVFFRAMRLVFSKAHHTQNDLGLSTVYAFAYTFLYIGWIFGIVYLTTVLK</sequence>
<accession>A0ABR7QFU9</accession>
<dbReference type="RefSeq" id="WP_187564295.1">
    <property type="nucleotide sequence ID" value="NZ_JACGWS010000018.1"/>
</dbReference>
<protein>
    <submittedName>
        <fullName evidence="2">Uncharacterized protein</fullName>
    </submittedName>
</protein>
<comment type="caution">
    <text evidence="2">The sequence shown here is derived from an EMBL/GenBank/DDBJ whole genome shotgun (WGS) entry which is preliminary data.</text>
</comment>
<dbReference type="Proteomes" id="UP000619238">
    <property type="component" value="Unassembled WGS sequence"/>
</dbReference>
<keyword evidence="1" id="KW-0472">Membrane</keyword>
<keyword evidence="3" id="KW-1185">Reference proteome</keyword>
<feature type="transmembrane region" description="Helical" evidence="1">
    <location>
        <begin position="105"/>
        <end position="126"/>
    </location>
</feature>
<evidence type="ECO:0000256" key="1">
    <source>
        <dbReference type="SAM" id="Phobius"/>
    </source>
</evidence>
<reference evidence="2 3" key="1">
    <citation type="submission" date="2020-07" db="EMBL/GenBank/DDBJ databases">
        <title>Description of Kordia aestuariivivens sp. nov., isolated from a tidal flat.</title>
        <authorList>
            <person name="Park S."/>
            <person name="Yoon J.-H."/>
        </authorList>
    </citation>
    <scope>NUCLEOTIDE SEQUENCE [LARGE SCALE GENOMIC DNA]</scope>
    <source>
        <strain evidence="2 3">YSTF-M3</strain>
    </source>
</reference>
<evidence type="ECO:0000313" key="3">
    <source>
        <dbReference type="Proteomes" id="UP000619238"/>
    </source>
</evidence>
<keyword evidence="1" id="KW-1133">Transmembrane helix</keyword>
<feature type="transmembrane region" description="Helical" evidence="1">
    <location>
        <begin position="170"/>
        <end position="190"/>
    </location>
</feature>
<dbReference type="EMBL" id="JACGWS010000018">
    <property type="protein sequence ID" value="MBC8757251.1"/>
    <property type="molecule type" value="Genomic_DNA"/>
</dbReference>
<keyword evidence="1" id="KW-0812">Transmembrane</keyword>
<gene>
    <name evidence="2" type="ORF">H2O64_21455</name>
</gene>
<organism evidence="2 3">
    <name type="scientific">Kordia aestuariivivens</name>
    <dbReference type="NCBI Taxonomy" id="2759037"/>
    <lineage>
        <taxon>Bacteria</taxon>
        <taxon>Pseudomonadati</taxon>
        <taxon>Bacteroidota</taxon>
        <taxon>Flavobacteriia</taxon>
        <taxon>Flavobacteriales</taxon>
        <taxon>Flavobacteriaceae</taxon>
        <taxon>Kordia</taxon>
    </lineage>
</organism>
<evidence type="ECO:0000313" key="2">
    <source>
        <dbReference type="EMBL" id="MBC8757251.1"/>
    </source>
</evidence>
<feature type="transmembrane region" description="Helical" evidence="1">
    <location>
        <begin position="43"/>
        <end position="63"/>
    </location>
</feature>
<feature type="transmembrane region" description="Helical" evidence="1">
    <location>
        <begin position="12"/>
        <end position="31"/>
    </location>
</feature>